<feature type="signal peptide" evidence="6">
    <location>
        <begin position="1"/>
        <end position="22"/>
    </location>
</feature>
<dbReference type="Pfam" id="PF06429">
    <property type="entry name" value="Flg_bbr_C"/>
    <property type="match status" value="1"/>
</dbReference>
<gene>
    <name evidence="11" type="ORF">JAO74_09785</name>
</gene>
<evidence type="ECO:0000259" key="9">
    <source>
        <dbReference type="Pfam" id="PF07559"/>
    </source>
</evidence>
<dbReference type="Pfam" id="PF00460">
    <property type="entry name" value="Flg_bb_rod"/>
    <property type="match status" value="1"/>
</dbReference>
<dbReference type="InterPro" id="IPR011491">
    <property type="entry name" value="FlgE_D2"/>
</dbReference>
<keyword evidence="11" id="KW-0966">Cell projection</keyword>
<feature type="domain" description="Flagellar hook protein FlgE/F/G-like D1" evidence="10">
    <location>
        <begin position="86"/>
        <end position="130"/>
    </location>
</feature>
<dbReference type="InterPro" id="IPR053967">
    <property type="entry name" value="LlgE_F_G-like_D1"/>
</dbReference>
<dbReference type="Gene3D" id="2.60.98.20">
    <property type="entry name" value="Flagellar hook protein FlgE"/>
    <property type="match status" value="1"/>
</dbReference>
<dbReference type="InterPro" id="IPR037058">
    <property type="entry name" value="Falgellar_hook_FlgE_sf"/>
</dbReference>
<accession>A0ABS0XPV8</accession>
<evidence type="ECO:0000256" key="1">
    <source>
        <dbReference type="ARBA" id="ARBA00004117"/>
    </source>
</evidence>
<feature type="domain" description="Flagellar basal-body/hook protein C-terminal" evidence="8">
    <location>
        <begin position="395"/>
        <end position="436"/>
    </location>
</feature>
<dbReference type="InterPro" id="IPR037925">
    <property type="entry name" value="FlgE/F/G-like"/>
</dbReference>
<evidence type="ECO:0000256" key="4">
    <source>
        <dbReference type="ARBA" id="ARBA00023143"/>
    </source>
</evidence>
<proteinExistence type="inferred from homology"/>
<evidence type="ECO:0000256" key="6">
    <source>
        <dbReference type="SAM" id="SignalP"/>
    </source>
</evidence>
<dbReference type="PANTHER" id="PTHR30435">
    <property type="entry name" value="FLAGELLAR PROTEIN"/>
    <property type="match status" value="1"/>
</dbReference>
<keyword evidence="12" id="KW-1185">Reference proteome</keyword>
<dbReference type="NCBIfam" id="TIGR03506">
    <property type="entry name" value="FlgEFG_subfam"/>
    <property type="match status" value="1"/>
</dbReference>
<evidence type="ECO:0000313" key="11">
    <source>
        <dbReference type="EMBL" id="MBJ6122081.1"/>
    </source>
</evidence>
<dbReference type="Proteomes" id="UP000640426">
    <property type="component" value="Unassembled WGS sequence"/>
</dbReference>
<dbReference type="Pfam" id="PF07559">
    <property type="entry name" value="FlgE_D2"/>
    <property type="match status" value="1"/>
</dbReference>
<evidence type="ECO:0000259" key="10">
    <source>
        <dbReference type="Pfam" id="PF22692"/>
    </source>
</evidence>
<feature type="domain" description="Flagellar hook protein FlgE D2" evidence="9">
    <location>
        <begin position="193"/>
        <end position="317"/>
    </location>
</feature>
<comment type="subcellular location">
    <subcellularLocation>
        <location evidence="1 5">Bacterial flagellum basal body</location>
    </subcellularLocation>
</comment>
<evidence type="ECO:0000259" key="8">
    <source>
        <dbReference type="Pfam" id="PF06429"/>
    </source>
</evidence>
<dbReference type="PROSITE" id="PS00588">
    <property type="entry name" value="FLAGELLA_BB_ROD"/>
    <property type="match status" value="1"/>
</dbReference>
<dbReference type="SUPFAM" id="SSF117143">
    <property type="entry name" value="Flagellar hook protein flgE"/>
    <property type="match status" value="1"/>
</dbReference>
<comment type="caution">
    <text evidence="11">The sequence shown here is derived from an EMBL/GenBank/DDBJ whole genome shotgun (WGS) entry which is preliminary data.</text>
</comment>
<dbReference type="RefSeq" id="WP_199037480.1">
    <property type="nucleotide sequence ID" value="NZ_JAELXS010000005.1"/>
</dbReference>
<evidence type="ECO:0000256" key="3">
    <source>
        <dbReference type="ARBA" id="ARBA00019015"/>
    </source>
</evidence>
<feature type="domain" description="Flagellar basal body rod protein N-terminal" evidence="7">
    <location>
        <begin position="10"/>
        <end position="37"/>
    </location>
</feature>
<dbReference type="InterPro" id="IPR001444">
    <property type="entry name" value="Flag_bb_rod_N"/>
</dbReference>
<feature type="chain" id="PRO_5046816062" description="Flagellar hook protein FlgE" evidence="6">
    <location>
        <begin position="23"/>
        <end position="438"/>
    </location>
</feature>
<dbReference type="InterPro" id="IPR020013">
    <property type="entry name" value="Flagellar_FlgE/F/G"/>
</dbReference>
<comment type="similarity">
    <text evidence="2 5">Belongs to the flagella basal body rod proteins family.</text>
</comment>
<evidence type="ECO:0000256" key="2">
    <source>
        <dbReference type="ARBA" id="ARBA00009677"/>
    </source>
</evidence>
<dbReference type="Pfam" id="PF22692">
    <property type="entry name" value="LlgE_F_G_D1"/>
    <property type="match status" value="1"/>
</dbReference>
<dbReference type="InterPro" id="IPR019776">
    <property type="entry name" value="Flagellar_basal_body_rod_CS"/>
</dbReference>
<dbReference type="PANTHER" id="PTHR30435:SF1">
    <property type="entry name" value="FLAGELLAR HOOK PROTEIN FLGE"/>
    <property type="match status" value="1"/>
</dbReference>
<dbReference type="EMBL" id="JAELXS010000005">
    <property type="protein sequence ID" value="MBJ6122081.1"/>
    <property type="molecule type" value="Genomic_DNA"/>
</dbReference>
<comment type="function">
    <text evidence="5">A flexible structure which links the flagellar filament to the drive apparatus in the basal body.</text>
</comment>
<keyword evidence="11" id="KW-0969">Cilium</keyword>
<evidence type="ECO:0000313" key="12">
    <source>
        <dbReference type="Proteomes" id="UP000640426"/>
    </source>
</evidence>
<organism evidence="11 12">
    <name type="scientific">Sphingomonas mollis</name>
    <dbReference type="NCBI Taxonomy" id="2795726"/>
    <lineage>
        <taxon>Bacteria</taxon>
        <taxon>Pseudomonadati</taxon>
        <taxon>Pseudomonadota</taxon>
        <taxon>Alphaproteobacteria</taxon>
        <taxon>Sphingomonadales</taxon>
        <taxon>Sphingomonadaceae</taxon>
        <taxon>Sphingomonas</taxon>
    </lineage>
</organism>
<keyword evidence="6" id="KW-0732">Signal</keyword>
<protein>
    <recommendedName>
        <fullName evidence="3 5">Flagellar hook protein FlgE</fullName>
    </recommendedName>
</protein>
<evidence type="ECO:0000256" key="5">
    <source>
        <dbReference type="RuleBase" id="RU362116"/>
    </source>
</evidence>
<evidence type="ECO:0000259" key="7">
    <source>
        <dbReference type="Pfam" id="PF00460"/>
    </source>
</evidence>
<keyword evidence="4 5" id="KW-0975">Bacterial flagellum</keyword>
<name>A0ABS0XPV8_9SPHN</name>
<sequence length="438" mass="44871">MSLYSALFSGVSGLSAESAAMAAVGDNIANINTVGYKNVDAQFSTMVADGRAGATYVAGGVNSVARSLISKSGQLQAATNATDLGIDGAGFFVTRTGKGENSAMSLTRAGSFATDKEGFLRNSAGLYLQGWRLDAQGEYNNTGSIDALEPIRMSDLTGTAAATAKMSMRANLKSTTTAYAPATPADAYAVGKLASGTITPSFSRSFDVYDTQGGAHSVKMSFLKSGSNTWEAEIYAQPATDVAAAGGLLKSGTVKFNPDGSLDKAGSTAAFFTPMTPGWTNGAGSQPITLGLGSDDGLDGLTQFATDSSVINSSVDGGKLGNVSSIQVSNTGKVSAVFDDGTTRAVFQLPIATVPNPDGLTRVSGNAFTVSDQSGAYAINAPGSLGAGNVQAFKLEASTADLAQEFTNMIRFQRAYSAASKIITTVDDMLQEVSNLKR</sequence>
<dbReference type="InterPro" id="IPR010930">
    <property type="entry name" value="Flg_bb/hook_C_dom"/>
</dbReference>
<reference evidence="12" key="1">
    <citation type="submission" date="2020-12" db="EMBL/GenBank/DDBJ databases">
        <title>Hymenobacter sp.</title>
        <authorList>
            <person name="Kim M.K."/>
        </authorList>
    </citation>
    <scope>NUCLEOTIDE SEQUENCE [LARGE SCALE GENOMIC DNA]</scope>
    <source>
        <strain evidence="12">BT553</strain>
    </source>
</reference>
<keyword evidence="11" id="KW-0282">Flagellum</keyword>